<sequence length="180" mass="20011">MRRLSLATTLILSIISPIFVTACSDEPSSTSKEMVSRDTPVLQGDEIALEMYKSPTCQCCSKWTHHVEAFDFDVTSHHPDDLSEVKKKFGVPDRYHACHTSVTSDGFVFEGHIPAKFIRQYLMEKPPGTLGLTVPGMPLGSPGMNVGGRFSPYTIFLIHTDGSVSNYAEIKTYEDQYDID</sequence>
<comment type="caution">
    <text evidence="2">The sequence shown here is derived from an EMBL/GenBank/DDBJ whole genome shotgun (WGS) entry which is preliminary data.</text>
</comment>
<keyword evidence="3" id="KW-1185">Reference proteome</keyword>
<protein>
    <recommendedName>
        <fullName evidence="4">Metal-binding protein</fullName>
    </recommendedName>
</protein>
<evidence type="ECO:0008006" key="4">
    <source>
        <dbReference type="Google" id="ProtNLM"/>
    </source>
</evidence>
<evidence type="ECO:0000313" key="2">
    <source>
        <dbReference type="EMBL" id="TDQ44966.1"/>
    </source>
</evidence>
<feature type="chain" id="PRO_5020891881" description="Metal-binding protein" evidence="1">
    <location>
        <begin position="23"/>
        <end position="180"/>
    </location>
</feature>
<evidence type="ECO:0000256" key="1">
    <source>
        <dbReference type="SAM" id="SignalP"/>
    </source>
</evidence>
<dbReference type="AlphaFoldDB" id="A0A4R6UG50"/>
<feature type="signal peptide" evidence="1">
    <location>
        <begin position="1"/>
        <end position="22"/>
    </location>
</feature>
<name>A0A4R6UG50_9GAMM</name>
<evidence type="ECO:0000313" key="3">
    <source>
        <dbReference type="Proteomes" id="UP000295375"/>
    </source>
</evidence>
<dbReference type="InterPro" id="IPR007332">
    <property type="entry name" value="DUF411"/>
</dbReference>
<gene>
    <name evidence="2" type="ORF">EV696_12222</name>
</gene>
<dbReference type="PROSITE" id="PS51257">
    <property type="entry name" value="PROKAR_LIPOPROTEIN"/>
    <property type="match status" value="1"/>
</dbReference>
<accession>A0A4R6UG50</accession>
<proteinExistence type="predicted"/>
<keyword evidence="1" id="KW-0732">Signal</keyword>
<reference evidence="2 3" key="1">
    <citation type="submission" date="2019-03" db="EMBL/GenBank/DDBJ databases">
        <title>Genomic Encyclopedia of Type Strains, Phase IV (KMG-IV): sequencing the most valuable type-strain genomes for metagenomic binning, comparative biology and taxonomic classification.</title>
        <authorList>
            <person name="Goeker M."/>
        </authorList>
    </citation>
    <scope>NUCLEOTIDE SEQUENCE [LARGE SCALE GENOMIC DNA]</scope>
    <source>
        <strain evidence="2 3">DSM 103792</strain>
    </source>
</reference>
<dbReference type="RefSeq" id="WP_157591189.1">
    <property type="nucleotide sequence ID" value="NZ_CP037953.1"/>
</dbReference>
<dbReference type="Pfam" id="PF04214">
    <property type="entry name" value="DUF411"/>
    <property type="match status" value="1"/>
</dbReference>
<dbReference type="EMBL" id="SNYM01000022">
    <property type="protein sequence ID" value="TDQ44966.1"/>
    <property type="molecule type" value="Genomic_DNA"/>
</dbReference>
<dbReference type="Proteomes" id="UP000295375">
    <property type="component" value="Unassembled WGS sequence"/>
</dbReference>
<organism evidence="2 3">
    <name type="scientific">Permianibacter aggregans</name>
    <dbReference type="NCBI Taxonomy" id="1510150"/>
    <lineage>
        <taxon>Bacteria</taxon>
        <taxon>Pseudomonadati</taxon>
        <taxon>Pseudomonadota</taxon>
        <taxon>Gammaproteobacteria</taxon>
        <taxon>Pseudomonadales</taxon>
        <taxon>Pseudomonadaceae</taxon>
        <taxon>Permianibacter</taxon>
    </lineage>
</organism>